<sequence length="394" mass="46904">MQFYQDELVQEDIYDEYMPEFSGNNQSLQHTNFPFITISVPNINPIVIGPPDQNSQRKKRLKEFSNSLIKKNPKYIADNLYAIQIIQELTNAGLCKISNFVNGHYQSQLEQIIKYDKHIQDSRQDQSFQQQIFFININPVEINFQDGHINFKQSFPTLEINQNLSKKYHYLLEVLNLTMRILDSCFIKDFQGIVDHYINLKEKNYTNNKIIEYLQNEIEKNAQQYQYISKWLEIKSKIKPVLVIYKQIKILEKKDELCGRKSLKVLSKHIKKIDKLQKRLYLEQILSPLEFLLQNLFEIFDSILKFYDENNKKNQQVQPKINIKKNEQILLQKLKPPILDASVQECEQEQFQFHCLKKQIKQQDQNIEQFNFQLDVLNGQSSSLKKKDKDLNQE</sequence>
<reference evidence="1" key="1">
    <citation type="submission" date="2021-01" db="EMBL/GenBank/DDBJ databases">
        <authorList>
            <consortium name="Genoscope - CEA"/>
            <person name="William W."/>
        </authorList>
    </citation>
    <scope>NUCLEOTIDE SEQUENCE</scope>
</reference>
<evidence type="ECO:0000313" key="2">
    <source>
        <dbReference type="Proteomes" id="UP000689195"/>
    </source>
</evidence>
<comment type="caution">
    <text evidence="1">The sequence shown here is derived from an EMBL/GenBank/DDBJ whole genome shotgun (WGS) entry which is preliminary data.</text>
</comment>
<dbReference type="AlphaFoldDB" id="A0A8S1SQ26"/>
<dbReference type="EMBL" id="CAJJDO010000009">
    <property type="protein sequence ID" value="CAD8140522.1"/>
    <property type="molecule type" value="Genomic_DNA"/>
</dbReference>
<proteinExistence type="predicted"/>
<dbReference type="Proteomes" id="UP000689195">
    <property type="component" value="Unassembled WGS sequence"/>
</dbReference>
<accession>A0A8S1SQ26</accession>
<organism evidence="1 2">
    <name type="scientific">Paramecium pentaurelia</name>
    <dbReference type="NCBI Taxonomy" id="43138"/>
    <lineage>
        <taxon>Eukaryota</taxon>
        <taxon>Sar</taxon>
        <taxon>Alveolata</taxon>
        <taxon>Ciliophora</taxon>
        <taxon>Intramacronucleata</taxon>
        <taxon>Oligohymenophorea</taxon>
        <taxon>Peniculida</taxon>
        <taxon>Parameciidae</taxon>
        <taxon>Paramecium</taxon>
    </lineage>
</organism>
<protein>
    <submittedName>
        <fullName evidence="1">Uncharacterized protein</fullName>
    </submittedName>
</protein>
<gene>
    <name evidence="1" type="ORF">PPENT_87.1.T0090117</name>
</gene>
<name>A0A8S1SQ26_9CILI</name>
<evidence type="ECO:0000313" key="1">
    <source>
        <dbReference type="EMBL" id="CAD8140522.1"/>
    </source>
</evidence>
<keyword evidence="2" id="KW-1185">Reference proteome</keyword>